<dbReference type="RefSeq" id="WP_388021211.1">
    <property type="nucleotide sequence ID" value="NZ_JBHUDT010000013.1"/>
</dbReference>
<accession>A0ABW5JXT3</accession>
<name>A0ABW5JXT3_9FLAO</name>
<dbReference type="Proteomes" id="UP001597441">
    <property type="component" value="Unassembled WGS sequence"/>
</dbReference>
<proteinExistence type="predicted"/>
<reference evidence="2" key="1">
    <citation type="journal article" date="2019" name="Int. J. Syst. Evol. Microbiol.">
        <title>The Global Catalogue of Microorganisms (GCM) 10K type strain sequencing project: providing services to taxonomists for standard genome sequencing and annotation.</title>
        <authorList>
            <consortium name="The Broad Institute Genomics Platform"/>
            <consortium name="The Broad Institute Genome Sequencing Center for Infectious Disease"/>
            <person name="Wu L."/>
            <person name="Ma J."/>
        </authorList>
    </citation>
    <scope>NUCLEOTIDE SEQUENCE [LARGE SCALE GENOMIC DNA]</scope>
    <source>
        <strain evidence="2">KCTC 42903</strain>
    </source>
</reference>
<gene>
    <name evidence="1" type="ORF">ACFSQS_15985</name>
</gene>
<organism evidence="1 2">
    <name type="scientific">Gelatiniphilus marinus</name>
    <dbReference type="NCBI Taxonomy" id="1759464"/>
    <lineage>
        <taxon>Bacteria</taxon>
        <taxon>Pseudomonadati</taxon>
        <taxon>Bacteroidota</taxon>
        <taxon>Flavobacteriia</taxon>
        <taxon>Flavobacteriales</taxon>
        <taxon>Flavobacteriaceae</taxon>
        <taxon>Gelatiniphilus</taxon>
    </lineage>
</organism>
<comment type="caution">
    <text evidence="1">The sequence shown here is derived from an EMBL/GenBank/DDBJ whole genome shotgun (WGS) entry which is preliminary data.</text>
</comment>
<protein>
    <submittedName>
        <fullName evidence="1">Uncharacterized protein</fullName>
    </submittedName>
</protein>
<evidence type="ECO:0000313" key="1">
    <source>
        <dbReference type="EMBL" id="MFD2536611.1"/>
    </source>
</evidence>
<evidence type="ECO:0000313" key="2">
    <source>
        <dbReference type="Proteomes" id="UP001597441"/>
    </source>
</evidence>
<dbReference type="EMBL" id="JBHULK010000014">
    <property type="protein sequence ID" value="MFD2536611.1"/>
    <property type="molecule type" value="Genomic_DNA"/>
</dbReference>
<sequence length="205" mass="23518">MIEQKKKQRFEFLEKLYKETNGSESYMVNMWELGQELEYDRETTSNIVEYLQGEDLLVPRALGGGIAITHYGIKEIEDAYEYPNKPTEHFMPINVINIENMNNSSIQQGTTHSTQNNHFDNKELSDLKQIISELQNVISKLEESDLKEELVAENETLISQSKSPKPKKSIVKETLKSIKEVSKAITIETITTQLNQLIDGFLTSM</sequence>
<keyword evidence="2" id="KW-1185">Reference proteome</keyword>